<reference evidence="1" key="1">
    <citation type="submission" date="2023-05" db="EMBL/GenBank/DDBJ databases">
        <authorList>
            <person name="Zhang X."/>
        </authorList>
    </citation>
    <scope>NUCLEOTIDE SEQUENCE</scope>
    <source>
        <strain evidence="1">BD1B2-1</strain>
    </source>
</reference>
<keyword evidence="1" id="KW-0255">Endonuclease</keyword>
<sequence length="419" mass="48376">MQSEQHITVYEHQSLYIGRDKNSLSEKQLEALQAFHGEGTCYYSLTHKGVKFCEYVGVLQVGNTIIEILPKADKAAGNEEDTITKWRDVLIGMLKAVGGFKIESPSSSSLRIRHNSILHLYFELFLTEVEILVHRGLTKQYRQTEGNTTVLKGSLHFGKHLQHNLVHQEKFYIRHTVYDKTHPLNQVLYKTLRLLSRINTSIVLHSRIGALMISFPEMPDIVVSEAFFERITYTRKTEAYQKAMEIARLLLLNYHPDIRKGQNHVLALLFDMNRLWEQFVRASLKKYKPENISIPESSTRDFWKPKTGGKSYLRPDIVINTDNSDCLVLDTKWKNRNGSSPQSDDLQQMYAYQSYYNASHVALVYPGNTKTIQGGRFYHPEGYLTDKTCSLISVQAISNIKEWQKIIADLFYVELRGTY</sequence>
<dbReference type="RefSeq" id="WP_314514134.1">
    <property type="nucleotide sequence ID" value="NZ_JASJOU010000008.1"/>
</dbReference>
<dbReference type="PANTHER" id="PTHR38733">
    <property type="entry name" value="PROTEIN MCRC"/>
    <property type="match status" value="1"/>
</dbReference>
<dbReference type="EMBL" id="JASJOU010000008">
    <property type="protein sequence ID" value="MDJ1503519.1"/>
    <property type="molecule type" value="Genomic_DNA"/>
</dbReference>
<dbReference type="AlphaFoldDB" id="A0AAE3R4C9"/>
<keyword evidence="1" id="KW-0378">Hydrolase</keyword>
<dbReference type="Pfam" id="PF10117">
    <property type="entry name" value="McrBC"/>
    <property type="match status" value="1"/>
</dbReference>
<dbReference type="InterPro" id="IPR019292">
    <property type="entry name" value="McrC"/>
</dbReference>
<organism evidence="1 2">
    <name type="scientific">Xanthocytophaga agilis</name>
    <dbReference type="NCBI Taxonomy" id="3048010"/>
    <lineage>
        <taxon>Bacteria</taxon>
        <taxon>Pseudomonadati</taxon>
        <taxon>Bacteroidota</taxon>
        <taxon>Cytophagia</taxon>
        <taxon>Cytophagales</taxon>
        <taxon>Rhodocytophagaceae</taxon>
        <taxon>Xanthocytophaga</taxon>
    </lineage>
</organism>
<keyword evidence="1" id="KW-0540">Nuclease</keyword>
<dbReference type="PANTHER" id="PTHR38733:SF1">
    <property type="entry name" value="TYPE IV METHYL-DIRECTED RESTRICTION ENZYME ECOKMCRBC"/>
    <property type="match status" value="1"/>
</dbReference>
<protein>
    <submittedName>
        <fullName evidence="1">Restriction endonuclease</fullName>
    </submittedName>
</protein>
<dbReference type="Proteomes" id="UP001232063">
    <property type="component" value="Unassembled WGS sequence"/>
</dbReference>
<evidence type="ECO:0000313" key="1">
    <source>
        <dbReference type="EMBL" id="MDJ1503519.1"/>
    </source>
</evidence>
<name>A0AAE3R4C9_9BACT</name>
<dbReference type="Gene3D" id="3.90.320.10">
    <property type="match status" value="1"/>
</dbReference>
<gene>
    <name evidence="1" type="ORF">QNI22_22825</name>
</gene>
<proteinExistence type="predicted"/>
<dbReference type="InterPro" id="IPR011604">
    <property type="entry name" value="PDDEXK-like_dom_sf"/>
</dbReference>
<evidence type="ECO:0000313" key="2">
    <source>
        <dbReference type="Proteomes" id="UP001232063"/>
    </source>
</evidence>
<comment type="caution">
    <text evidence="1">The sequence shown here is derived from an EMBL/GenBank/DDBJ whole genome shotgun (WGS) entry which is preliminary data.</text>
</comment>
<dbReference type="GO" id="GO:0004519">
    <property type="term" value="F:endonuclease activity"/>
    <property type="evidence" value="ECO:0007669"/>
    <property type="project" value="UniProtKB-KW"/>
</dbReference>
<keyword evidence="2" id="KW-1185">Reference proteome</keyword>
<accession>A0AAE3R4C9</accession>